<dbReference type="Gene3D" id="3.40.50.1820">
    <property type="entry name" value="alpha/beta hydrolase"/>
    <property type="match status" value="1"/>
</dbReference>
<gene>
    <name evidence="4" type="ORF">QBC46DRAFT_377806</name>
</gene>
<dbReference type="AlphaFoldDB" id="A0AAN6S7D4"/>
<dbReference type="PIRSF" id="PIRSF001112">
    <property type="entry name" value="Epoxide_hydrolase"/>
    <property type="match status" value="1"/>
</dbReference>
<dbReference type="SUPFAM" id="SSF53474">
    <property type="entry name" value="alpha/beta-Hydrolases"/>
    <property type="match status" value="1"/>
</dbReference>
<keyword evidence="2 4" id="KW-0378">Hydrolase</keyword>
<dbReference type="InterPro" id="IPR010497">
    <property type="entry name" value="Epoxide_hydro_N"/>
</dbReference>
<sequence length="408" mass="45508">MAAIPFSTPPHPVASSANLRPFTISVPDAEIEKLKVLLKLSPIAPPNWENSRKDGYFGISREVLVELAKYWQGGYDWRKWESTFNSLPQYKITVFDDDSKPYNIHFLALFSTNPSAIPILFLHGWPGSILEFLPLFLKLRSRYASSGPASLPYHIIAPHFIGFGFSDPPPANRGFTHVDNARLMSKMMHALGFSEPGYVVQGGDLGAATALVVASIDPVCKLVHVNLLNIPPPPDVDVEADIRAGKYTPDEVASLMSAKEFDKRGTAFIKLDGTRPSTAGFVIGSSPVGLLAWIGEKMIGWSDETPETDLILTNVSLYWFSGCYPTSIYLHRLIVDDYGALTHGWKTVNVPLGYSWFKKEISSPPKTWIDHTGKVSWYRKHDKGGHFAALELPEVLWEDVEDFVKEFW</sequence>
<dbReference type="PANTHER" id="PTHR21661">
    <property type="entry name" value="EPOXIDE HYDROLASE 1-RELATED"/>
    <property type="match status" value="1"/>
</dbReference>
<reference evidence="5" key="1">
    <citation type="journal article" date="2023" name="Mol. Phylogenet. Evol.">
        <title>Genome-scale phylogeny and comparative genomics of the fungal order Sordariales.</title>
        <authorList>
            <person name="Hensen N."/>
            <person name="Bonometti L."/>
            <person name="Westerberg I."/>
            <person name="Brannstrom I.O."/>
            <person name="Guillou S."/>
            <person name="Cros-Aarteil S."/>
            <person name="Calhoun S."/>
            <person name="Haridas S."/>
            <person name="Kuo A."/>
            <person name="Mondo S."/>
            <person name="Pangilinan J."/>
            <person name="Riley R."/>
            <person name="LaButti K."/>
            <person name="Andreopoulos B."/>
            <person name="Lipzen A."/>
            <person name="Chen C."/>
            <person name="Yan M."/>
            <person name="Daum C."/>
            <person name="Ng V."/>
            <person name="Clum A."/>
            <person name="Steindorff A."/>
            <person name="Ohm R.A."/>
            <person name="Martin F."/>
            <person name="Silar P."/>
            <person name="Natvig D.O."/>
            <person name="Lalanne C."/>
            <person name="Gautier V."/>
            <person name="Ament-Velasquez S.L."/>
            <person name="Kruys A."/>
            <person name="Hutchinson M.I."/>
            <person name="Powell A.J."/>
            <person name="Barry K."/>
            <person name="Miller A.N."/>
            <person name="Grigoriev I.V."/>
            <person name="Debuchy R."/>
            <person name="Gladieux P."/>
            <person name="Hiltunen Thoren M."/>
            <person name="Johannesson H."/>
        </authorList>
    </citation>
    <scope>NUCLEOTIDE SEQUENCE [LARGE SCALE GENOMIC DNA]</scope>
    <source>
        <strain evidence="5">CBS 340.73</strain>
    </source>
</reference>
<dbReference type="InterPro" id="IPR000639">
    <property type="entry name" value="Epox_hydrolase-like"/>
</dbReference>
<dbReference type="InterPro" id="IPR016292">
    <property type="entry name" value="Epoxide_hydrolase"/>
</dbReference>
<evidence type="ECO:0000256" key="2">
    <source>
        <dbReference type="ARBA" id="ARBA00022801"/>
    </source>
</evidence>
<dbReference type="GO" id="GO:0004301">
    <property type="term" value="F:epoxide hydrolase activity"/>
    <property type="evidence" value="ECO:0007669"/>
    <property type="project" value="TreeGrafter"/>
</dbReference>
<dbReference type="Pfam" id="PF06441">
    <property type="entry name" value="EHN"/>
    <property type="match status" value="1"/>
</dbReference>
<accession>A0AAN6S7D4</accession>
<comment type="caution">
    <text evidence="4">The sequence shown here is derived from an EMBL/GenBank/DDBJ whole genome shotgun (WGS) entry which is preliminary data.</text>
</comment>
<dbReference type="GO" id="GO:0097176">
    <property type="term" value="P:epoxide metabolic process"/>
    <property type="evidence" value="ECO:0007669"/>
    <property type="project" value="TreeGrafter"/>
</dbReference>
<dbReference type="PRINTS" id="PR00412">
    <property type="entry name" value="EPOXHYDRLASE"/>
</dbReference>
<protein>
    <submittedName>
        <fullName evidence="4">Alpha/Beta hydrolase protein</fullName>
    </submittedName>
</protein>
<name>A0AAN6S7D4_9PEZI</name>
<evidence type="ECO:0000256" key="1">
    <source>
        <dbReference type="ARBA" id="ARBA00010088"/>
    </source>
</evidence>
<dbReference type="InterPro" id="IPR029058">
    <property type="entry name" value="AB_hydrolase_fold"/>
</dbReference>
<dbReference type="Proteomes" id="UP001303473">
    <property type="component" value="Unassembled WGS sequence"/>
</dbReference>
<dbReference type="PANTHER" id="PTHR21661:SF39">
    <property type="entry name" value="HYDROLASE, PUTATIVE (AFU_ORTHOLOGUE AFUA_3G08960)-RELATED"/>
    <property type="match status" value="1"/>
</dbReference>
<proteinExistence type="inferred from homology"/>
<evidence type="ECO:0000259" key="3">
    <source>
        <dbReference type="Pfam" id="PF06441"/>
    </source>
</evidence>
<evidence type="ECO:0000313" key="5">
    <source>
        <dbReference type="Proteomes" id="UP001303473"/>
    </source>
</evidence>
<feature type="domain" description="Epoxide hydrolase N-terminal" evidence="3">
    <location>
        <begin position="20"/>
        <end position="132"/>
    </location>
</feature>
<evidence type="ECO:0000313" key="4">
    <source>
        <dbReference type="EMBL" id="KAK3943204.1"/>
    </source>
</evidence>
<comment type="similarity">
    <text evidence="1">Belongs to the peptidase S33 family.</text>
</comment>
<organism evidence="4 5">
    <name type="scientific">Diplogelasinospora grovesii</name>
    <dbReference type="NCBI Taxonomy" id="303347"/>
    <lineage>
        <taxon>Eukaryota</taxon>
        <taxon>Fungi</taxon>
        <taxon>Dikarya</taxon>
        <taxon>Ascomycota</taxon>
        <taxon>Pezizomycotina</taxon>
        <taxon>Sordariomycetes</taxon>
        <taxon>Sordariomycetidae</taxon>
        <taxon>Sordariales</taxon>
        <taxon>Diplogelasinosporaceae</taxon>
        <taxon>Diplogelasinospora</taxon>
    </lineage>
</organism>
<keyword evidence="5" id="KW-1185">Reference proteome</keyword>
<dbReference type="EMBL" id="MU853767">
    <property type="protein sequence ID" value="KAK3943204.1"/>
    <property type="molecule type" value="Genomic_DNA"/>
</dbReference>